<reference evidence="1 2" key="1">
    <citation type="submission" date="2019-05" db="EMBL/GenBank/DDBJ databases">
        <authorList>
            <person name="Lee S.D."/>
        </authorList>
    </citation>
    <scope>NUCLEOTIDE SEQUENCE [LARGE SCALE GENOMIC DNA]</scope>
    <source>
        <strain evidence="1 2">YC2-7</strain>
    </source>
</reference>
<proteinExistence type="predicted"/>
<dbReference type="Proteomes" id="UP000535543">
    <property type="component" value="Unassembled WGS sequence"/>
</dbReference>
<accession>A0A848KHC7</accession>
<comment type="caution">
    <text evidence="1">The sequence shown here is derived from an EMBL/GenBank/DDBJ whole genome shotgun (WGS) entry which is preliminary data.</text>
</comment>
<dbReference type="Pfam" id="PF00300">
    <property type="entry name" value="His_Phos_1"/>
    <property type="match status" value="1"/>
</dbReference>
<dbReference type="AlphaFoldDB" id="A0A848KHC7"/>
<gene>
    <name evidence="1" type="ORF">FGL95_13825</name>
</gene>
<dbReference type="EMBL" id="VCQU01000004">
    <property type="protein sequence ID" value="NMN96112.1"/>
    <property type="molecule type" value="Genomic_DNA"/>
</dbReference>
<evidence type="ECO:0000313" key="1">
    <source>
        <dbReference type="EMBL" id="NMN96112.1"/>
    </source>
</evidence>
<dbReference type="RefSeq" id="WP_169587683.1">
    <property type="nucleotide sequence ID" value="NZ_VCQU01000004.1"/>
</dbReference>
<reference evidence="1 2" key="2">
    <citation type="submission" date="2020-06" db="EMBL/GenBank/DDBJ databases">
        <title>Antribacter stalactiti gen. nov., sp. nov., a new member of the family Nacardiaceae isolated from a cave.</title>
        <authorList>
            <person name="Kim I.S."/>
        </authorList>
    </citation>
    <scope>NUCLEOTIDE SEQUENCE [LARGE SCALE GENOMIC DNA]</scope>
    <source>
        <strain evidence="1 2">YC2-7</strain>
    </source>
</reference>
<evidence type="ECO:0000313" key="2">
    <source>
        <dbReference type="Proteomes" id="UP000535543"/>
    </source>
</evidence>
<protein>
    <submittedName>
        <fullName evidence="1">Histidine phosphatase family protein</fullName>
    </submittedName>
</protein>
<dbReference type="SUPFAM" id="SSF53254">
    <property type="entry name" value="Phosphoglycerate mutase-like"/>
    <property type="match status" value="1"/>
</dbReference>
<organism evidence="1 2">
    <name type="scientific">Antrihabitans stalactiti</name>
    <dbReference type="NCBI Taxonomy" id="2584121"/>
    <lineage>
        <taxon>Bacteria</taxon>
        <taxon>Bacillati</taxon>
        <taxon>Actinomycetota</taxon>
        <taxon>Actinomycetes</taxon>
        <taxon>Mycobacteriales</taxon>
        <taxon>Nocardiaceae</taxon>
        <taxon>Antrihabitans</taxon>
    </lineage>
</organism>
<dbReference type="InterPro" id="IPR013078">
    <property type="entry name" value="His_Pase_superF_clade-1"/>
</dbReference>
<name>A0A848KHC7_9NOCA</name>
<dbReference type="SMART" id="SM00855">
    <property type="entry name" value="PGAM"/>
    <property type="match status" value="1"/>
</dbReference>
<keyword evidence="2" id="KW-1185">Reference proteome</keyword>
<sequence>MSLRVAFVSHASTDALRLARIPADEPLNEVGRRECGRREQMSAERVRIAPELRAIETAQALGLVGETDAGLSEIDYGPWRGLETDQLPPDDFMAWLTDPEFKTEGVESIVELIQRVSAWLFTTAAAKQHTIAVTHPAVIRAAIVTALDAPATAFWRIDIPPLSVTRFHYRGVWTLRSTGYDYPKLTP</sequence>
<dbReference type="InterPro" id="IPR029033">
    <property type="entry name" value="His_PPase_superfam"/>
</dbReference>
<dbReference type="Gene3D" id="3.40.50.1240">
    <property type="entry name" value="Phosphoglycerate mutase-like"/>
    <property type="match status" value="1"/>
</dbReference>